<organism evidence="2">
    <name type="scientific">viral metagenome</name>
    <dbReference type="NCBI Taxonomy" id="1070528"/>
    <lineage>
        <taxon>unclassified sequences</taxon>
        <taxon>metagenomes</taxon>
        <taxon>organismal metagenomes</taxon>
    </lineage>
</organism>
<sequence>MNTGSIWGDDGEDHEFEDDKENQQVSQEYLAHIARVKSNNAYLAYRKCVDDMKLELPYYSSNTHTFIYCNKQMYDFYINSCLEQEKRRCAMQMLQDAVNYTNKNHNC</sequence>
<dbReference type="AlphaFoldDB" id="A0A6C0FC16"/>
<evidence type="ECO:0000313" key="2">
    <source>
        <dbReference type="EMBL" id="QHT38574.1"/>
    </source>
</evidence>
<proteinExistence type="predicted"/>
<accession>A0A6C0FC16</accession>
<name>A0A6C0FC16_9ZZZZ</name>
<protein>
    <submittedName>
        <fullName evidence="2">Uncharacterized protein</fullName>
    </submittedName>
</protein>
<feature type="compositionally biased region" description="Acidic residues" evidence="1">
    <location>
        <begin position="9"/>
        <end position="20"/>
    </location>
</feature>
<evidence type="ECO:0000256" key="1">
    <source>
        <dbReference type="SAM" id="MobiDB-lite"/>
    </source>
</evidence>
<feature type="region of interest" description="Disordered" evidence="1">
    <location>
        <begin position="1"/>
        <end position="22"/>
    </location>
</feature>
<reference evidence="2" key="1">
    <citation type="journal article" date="2020" name="Nature">
        <title>Giant virus diversity and host interactions through global metagenomics.</title>
        <authorList>
            <person name="Schulz F."/>
            <person name="Roux S."/>
            <person name="Paez-Espino D."/>
            <person name="Jungbluth S."/>
            <person name="Walsh D.A."/>
            <person name="Denef V.J."/>
            <person name="McMahon K.D."/>
            <person name="Konstantinidis K.T."/>
            <person name="Eloe-Fadrosh E.A."/>
            <person name="Kyrpides N.C."/>
            <person name="Woyke T."/>
        </authorList>
    </citation>
    <scope>NUCLEOTIDE SEQUENCE</scope>
    <source>
        <strain evidence="2">GVMAG-S-ERX556106-38</strain>
    </source>
</reference>
<dbReference type="EMBL" id="MN738832">
    <property type="protein sequence ID" value="QHT38574.1"/>
    <property type="molecule type" value="Genomic_DNA"/>
</dbReference>